<dbReference type="Pfam" id="PF13306">
    <property type="entry name" value="LRR_5"/>
    <property type="match status" value="1"/>
</dbReference>
<gene>
    <name evidence="1" type="ORF">EII41_13775</name>
</gene>
<comment type="caution">
    <text evidence="1">The sequence shown here is derived from an EMBL/GenBank/DDBJ whole genome shotgun (WGS) entry which is preliminary data.</text>
</comment>
<sequence length="172" mass="18208">VRVTTEQSTLNHSVGAYYASEGNKPSGHVTVPATVSHGGRTYQVTAIGSVVFRGCRGITSVTLAKSITKIKDHAFEKCTGLKEVVVAWNAPIAIAADVFQDVPLHEVKLTVPAGKKAAYTSAAVWKNFNPIVEEGSAPPGPALPYDFEAGGLYYKKTSGSTVRVTTEQSTLN</sequence>
<evidence type="ECO:0008006" key="3">
    <source>
        <dbReference type="Google" id="ProtNLM"/>
    </source>
</evidence>
<dbReference type="AlphaFoldDB" id="A0A3P1YF38"/>
<accession>A0A3P1YF38</accession>
<evidence type="ECO:0000313" key="2">
    <source>
        <dbReference type="Proteomes" id="UP000279860"/>
    </source>
</evidence>
<dbReference type="RefSeq" id="WP_148091774.1">
    <property type="nucleotide sequence ID" value="NZ_RQYN01000157.1"/>
</dbReference>
<reference evidence="1 2" key="1">
    <citation type="submission" date="2018-11" db="EMBL/GenBank/DDBJ databases">
        <title>Genomes From Bacteria Associated with the Canine Oral Cavity: a Test Case for Automated Genome-Based Taxonomic Assignment.</title>
        <authorList>
            <person name="Coil D.A."/>
            <person name="Jospin G."/>
            <person name="Darling A.E."/>
            <person name="Wallis C."/>
            <person name="Davis I.J."/>
            <person name="Harris S."/>
            <person name="Eisen J.A."/>
            <person name="Holcombe L.J."/>
            <person name="O'Flynn C."/>
        </authorList>
    </citation>
    <scope>NUCLEOTIDE SEQUENCE [LARGE SCALE GENOMIC DNA]</scope>
    <source>
        <strain evidence="1 2">OH1426_COT-023</strain>
    </source>
</reference>
<dbReference type="Gene3D" id="3.40.50.12480">
    <property type="match status" value="1"/>
</dbReference>
<evidence type="ECO:0000313" key="1">
    <source>
        <dbReference type="EMBL" id="RRD68978.1"/>
    </source>
</evidence>
<dbReference type="EMBL" id="RQYN01000157">
    <property type="protein sequence ID" value="RRD68978.1"/>
    <property type="molecule type" value="Genomic_DNA"/>
</dbReference>
<feature type="non-terminal residue" evidence="1">
    <location>
        <position position="1"/>
    </location>
</feature>
<organism evidence="1 2">
    <name type="scientific">Tannerella forsythia</name>
    <name type="common">Bacteroides forsythus</name>
    <dbReference type="NCBI Taxonomy" id="28112"/>
    <lineage>
        <taxon>Bacteria</taxon>
        <taxon>Pseudomonadati</taxon>
        <taxon>Bacteroidota</taxon>
        <taxon>Bacteroidia</taxon>
        <taxon>Bacteroidales</taxon>
        <taxon>Tannerellaceae</taxon>
        <taxon>Tannerella</taxon>
    </lineage>
</organism>
<dbReference type="InterPro" id="IPR026906">
    <property type="entry name" value="LRR_5"/>
</dbReference>
<dbReference type="Proteomes" id="UP000279860">
    <property type="component" value="Unassembled WGS sequence"/>
</dbReference>
<proteinExistence type="predicted"/>
<name>A0A3P1YF38_TANFO</name>
<feature type="non-terminal residue" evidence="1">
    <location>
        <position position="172"/>
    </location>
</feature>
<protein>
    <recommendedName>
        <fullName evidence="3">Leucine-rich repeat domain-containing protein</fullName>
    </recommendedName>
</protein>